<evidence type="ECO:0000256" key="3">
    <source>
        <dbReference type="ARBA" id="ARBA00013017"/>
    </source>
</evidence>
<dbReference type="PIRSF" id="PIRSF000239">
    <property type="entry name" value="AHPC"/>
    <property type="match status" value="1"/>
</dbReference>
<dbReference type="Gene3D" id="3.40.30.10">
    <property type="entry name" value="Glutaredoxin"/>
    <property type="match status" value="1"/>
</dbReference>
<comment type="caution">
    <text evidence="16">The sequence shown here is derived from an EMBL/GenBank/DDBJ whole genome shotgun (WGS) entry which is preliminary data.</text>
</comment>
<evidence type="ECO:0000256" key="14">
    <source>
        <dbReference type="SAM" id="SignalP"/>
    </source>
</evidence>
<dbReference type="RefSeq" id="WP_064009357.1">
    <property type="nucleotide sequence ID" value="NZ_LUUG01000085.1"/>
</dbReference>
<dbReference type="InterPro" id="IPR050924">
    <property type="entry name" value="Peroxiredoxin_BCP/PrxQ"/>
</dbReference>
<feature type="chain" id="PRO_5008067791" description="thioredoxin-dependent peroxiredoxin" evidence="14">
    <location>
        <begin position="28"/>
        <end position="182"/>
    </location>
</feature>
<keyword evidence="5" id="KW-0049">Antioxidant</keyword>
<dbReference type="PROSITE" id="PS51352">
    <property type="entry name" value="THIOREDOXIN_2"/>
    <property type="match status" value="1"/>
</dbReference>
<dbReference type="OrthoDB" id="9812811at2"/>
<evidence type="ECO:0000256" key="9">
    <source>
        <dbReference type="ARBA" id="ARBA00032824"/>
    </source>
</evidence>
<dbReference type="InterPro" id="IPR013766">
    <property type="entry name" value="Thioredoxin_domain"/>
</dbReference>
<evidence type="ECO:0000256" key="6">
    <source>
        <dbReference type="ARBA" id="ARBA00023002"/>
    </source>
</evidence>
<feature type="active site" description="Cysteine sulfenic acid (-SOH) intermediate; for peroxidase activity" evidence="13">
    <location>
        <position position="73"/>
    </location>
</feature>
<evidence type="ECO:0000256" key="5">
    <source>
        <dbReference type="ARBA" id="ARBA00022862"/>
    </source>
</evidence>
<dbReference type="InterPro" id="IPR000866">
    <property type="entry name" value="AhpC/TSA"/>
</dbReference>
<reference evidence="16 17" key="1">
    <citation type="submission" date="2016-03" db="EMBL/GenBank/DDBJ databases">
        <authorList>
            <person name="Ploux O."/>
        </authorList>
    </citation>
    <scope>NUCLEOTIDE SEQUENCE [LARGE SCALE GENOMIC DNA]</scope>
    <source>
        <strain evidence="16 17">R-45363</strain>
    </source>
</reference>
<comment type="function">
    <text evidence="1">Thiol-specific peroxidase that catalyzes the reduction of hydrogen peroxide and organic hydroperoxides to water and alcohols, respectively. Plays a role in cell protection against oxidative stress by detoxifying peroxides and as sensor of hydrogen peroxide-mediated signaling events.</text>
</comment>
<dbReference type="SUPFAM" id="SSF52833">
    <property type="entry name" value="Thioredoxin-like"/>
    <property type="match status" value="1"/>
</dbReference>
<dbReference type="PANTHER" id="PTHR42801:SF4">
    <property type="entry name" value="AHPC_TSA FAMILY PROTEIN"/>
    <property type="match status" value="1"/>
</dbReference>
<accession>A0A177M8V7</accession>
<evidence type="ECO:0000256" key="2">
    <source>
        <dbReference type="ARBA" id="ARBA00011245"/>
    </source>
</evidence>
<evidence type="ECO:0000256" key="11">
    <source>
        <dbReference type="ARBA" id="ARBA00042639"/>
    </source>
</evidence>
<dbReference type="EC" id="1.11.1.24" evidence="3"/>
<comment type="similarity">
    <text evidence="10">Belongs to the peroxiredoxin family. BCP/PrxQ subfamily.</text>
</comment>
<keyword evidence="6" id="KW-0560">Oxidoreductase</keyword>
<comment type="catalytic activity">
    <reaction evidence="12">
        <text>a hydroperoxide + [thioredoxin]-dithiol = an alcohol + [thioredoxin]-disulfide + H2O</text>
        <dbReference type="Rhea" id="RHEA:62620"/>
        <dbReference type="Rhea" id="RHEA-COMP:10698"/>
        <dbReference type="Rhea" id="RHEA-COMP:10700"/>
        <dbReference type="ChEBI" id="CHEBI:15377"/>
        <dbReference type="ChEBI" id="CHEBI:29950"/>
        <dbReference type="ChEBI" id="CHEBI:30879"/>
        <dbReference type="ChEBI" id="CHEBI:35924"/>
        <dbReference type="ChEBI" id="CHEBI:50058"/>
        <dbReference type="EC" id="1.11.1.24"/>
    </reaction>
</comment>
<dbReference type="InterPro" id="IPR036249">
    <property type="entry name" value="Thioredoxin-like_sf"/>
</dbReference>
<keyword evidence="8" id="KW-0676">Redox-active center</keyword>
<dbReference type="InterPro" id="IPR024706">
    <property type="entry name" value="Peroxiredoxin_AhpC-typ"/>
</dbReference>
<evidence type="ECO:0000256" key="12">
    <source>
        <dbReference type="ARBA" id="ARBA00049091"/>
    </source>
</evidence>
<evidence type="ECO:0000256" key="1">
    <source>
        <dbReference type="ARBA" id="ARBA00003330"/>
    </source>
</evidence>
<evidence type="ECO:0000256" key="4">
    <source>
        <dbReference type="ARBA" id="ARBA00022559"/>
    </source>
</evidence>
<dbReference type="AlphaFoldDB" id="A0A177M8V7"/>
<keyword evidence="7" id="KW-1015">Disulfide bond</keyword>
<sequence>MPKFTLTFRLLVFMLFALLTFSQTANTAPLQLGQSAPLFQLQAHDGDPISLAARRGKGWTVLYFYPKAGTPGCTTQACAFRDAIKLIRDQNAEVYGISTDDVKDLLAFHQQHKLTFSLLSDQDAKVSEAYGVKMPVLNMAKRWTFIVDPNLTIRRIDDDVDPALDAKRVAEMLKQLQAGSAQ</sequence>
<organism evidence="16 17">
    <name type="scientific">Methylomonas methanica</name>
    <dbReference type="NCBI Taxonomy" id="421"/>
    <lineage>
        <taxon>Bacteria</taxon>
        <taxon>Pseudomonadati</taxon>
        <taxon>Pseudomonadota</taxon>
        <taxon>Gammaproteobacteria</taxon>
        <taxon>Methylococcales</taxon>
        <taxon>Methylococcaceae</taxon>
        <taxon>Methylomonas</taxon>
    </lineage>
</organism>
<keyword evidence="4" id="KW-0575">Peroxidase</keyword>
<name>A0A177M8V7_METMH</name>
<feature type="signal peptide" evidence="14">
    <location>
        <begin position="1"/>
        <end position="27"/>
    </location>
</feature>
<evidence type="ECO:0000313" key="16">
    <source>
        <dbReference type="EMBL" id="OAI02112.1"/>
    </source>
</evidence>
<dbReference type="PANTHER" id="PTHR42801">
    <property type="entry name" value="THIOREDOXIN-DEPENDENT PEROXIDE REDUCTASE"/>
    <property type="match status" value="1"/>
</dbReference>
<dbReference type="GO" id="GO:0034599">
    <property type="term" value="P:cellular response to oxidative stress"/>
    <property type="evidence" value="ECO:0007669"/>
    <property type="project" value="TreeGrafter"/>
</dbReference>
<keyword evidence="14" id="KW-0732">Signal</keyword>
<feature type="domain" description="Thioredoxin" evidence="15">
    <location>
        <begin position="30"/>
        <end position="178"/>
    </location>
</feature>
<dbReference type="CDD" id="cd03017">
    <property type="entry name" value="PRX_BCP"/>
    <property type="match status" value="1"/>
</dbReference>
<evidence type="ECO:0000256" key="7">
    <source>
        <dbReference type="ARBA" id="ARBA00023157"/>
    </source>
</evidence>
<evidence type="ECO:0000259" key="15">
    <source>
        <dbReference type="PROSITE" id="PS51352"/>
    </source>
</evidence>
<dbReference type="Proteomes" id="UP000078090">
    <property type="component" value="Unassembled WGS sequence"/>
</dbReference>
<dbReference type="GO" id="GO:0005737">
    <property type="term" value="C:cytoplasm"/>
    <property type="evidence" value="ECO:0007669"/>
    <property type="project" value="TreeGrafter"/>
</dbReference>
<protein>
    <recommendedName>
        <fullName evidence="3">thioredoxin-dependent peroxiredoxin</fullName>
        <ecNumber evidence="3">1.11.1.24</ecNumber>
    </recommendedName>
    <alternativeName>
        <fullName evidence="9">Thioredoxin peroxidase</fullName>
    </alternativeName>
    <alternativeName>
        <fullName evidence="11">Thioredoxin-dependent peroxiredoxin Bcp</fullName>
    </alternativeName>
</protein>
<dbReference type="GO" id="GO:0008379">
    <property type="term" value="F:thioredoxin peroxidase activity"/>
    <property type="evidence" value="ECO:0007669"/>
    <property type="project" value="TreeGrafter"/>
</dbReference>
<dbReference type="GO" id="GO:0045454">
    <property type="term" value="P:cell redox homeostasis"/>
    <property type="evidence" value="ECO:0007669"/>
    <property type="project" value="TreeGrafter"/>
</dbReference>
<dbReference type="Pfam" id="PF00578">
    <property type="entry name" value="AhpC-TSA"/>
    <property type="match status" value="1"/>
</dbReference>
<proteinExistence type="inferred from homology"/>
<comment type="subunit">
    <text evidence="2">Monomer.</text>
</comment>
<dbReference type="EMBL" id="LUUG01000085">
    <property type="protein sequence ID" value="OAI02112.1"/>
    <property type="molecule type" value="Genomic_DNA"/>
</dbReference>
<evidence type="ECO:0000313" key="17">
    <source>
        <dbReference type="Proteomes" id="UP000078090"/>
    </source>
</evidence>
<evidence type="ECO:0000256" key="10">
    <source>
        <dbReference type="ARBA" id="ARBA00038489"/>
    </source>
</evidence>
<evidence type="ECO:0000256" key="13">
    <source>
        <dbReference type="PIRSR" id="PIRSR000239-1"/>
    </source>
</evidence>
<gene>
    <name evidence="16" type="ORF">A1332_16665</name>
</gene>
<evidence type="ECO:0000256" key="8">
    <source>
        <dbReference type="ARBA" id="ARBA00023284"/>
    </source>
</evidence>